<dbReference type="Proteomes" id="UP000627166">
    <property type="component" value="Unassembled WGS sequence"/>
</dbReference>
<gene>
    <name evidence="1" type="ORF">H9637_02035</name>
</gene>
<name>A0ABR8YNN6_9CLOT</name>
<protein>
    <submittedName>
        <fullName evidence="1">Uncharacterized protein</fullName>
    </submittedName>
</protein>
<reference evidence="1 2" key="1">
    <citation type="submission" date="2020-08" db="EMBL/GenBank/DDBJ databases">
        <title>A Genomic Blueprint of the Chicken Gut Microbiome.</title>
        <authorList>
            <person name="Gilroy R."/>
            <person name="Ravi A."/>
            <person name="Getino M."/>
            <person name="Pursley I."/>
            <person name="Horton D.L."/>
            <person name="Alikhan N.-F."/>
            <person name="Baker D."/>
            <person name="Gharbi K."/>
            <person name="Hall N."/>
            <person name="Watson M."/>
            <person name="Adriaenssens E.M."/>
            <person name="Foster-Nyarko E."/>
            <person name="Jarju S."/>
            <person name="Secka A."/>
            <person name="Antonio M."/>
            <person name="Oren A."/>
            <person name="Chaudhuri R."/>
            <person name="La Ragione R.M."/>
            <person name="Hildebrand F."/>
            <person name="Pallen M.J."/>
        </authorList>
    </citation>
    <scope>NUCLEOTIDE SEQUENCE [LARGE SCALE GENOMIC DNA]</scope>
    <source>
        <strain evidence="1 2">N37</strain>
    </source>
</reference>
<sequence length="296" mass="33594">MKRTIINISKNTLKLFKTANKVTLNGTEHKFTRAEKIVYLGYLAKVCKFDAEDLGWTTVVSNSTMSKLCGLDTSTVINCKRSLSTIGLINVEEIGNGKHRVKIIEYEQLHLTKEEGGTGYVKIGFNMFQKLCELNTNELRVALDILLSLDNMKNNIYNKSQFIVKYYSKARKYLPSYVNCKKKVAAIFKKLDKLLFDINLKEDHCTCKEILAYNVENYVAKVAKGNRKGIQRLAKANGIEYNSKDLTDLVQMSLEYGYTAISNALMYIMINAITNIDNLGALVRTLIKGSFKIELY</sequence>
<organism evidence="1 2">
    <name type="scientific">Clostridium faecium</name>
    <dbReference type="NCBI Taxonomy" id="2762223"/>
    <lineage>
        <taxon>Bacteria</taxon>
        <taxon>Bacillati</taxon>
        <taxon>Bacillota</taxon>
        <taxon>Clostridia</taxon>
        <taxon>Eubacteriales</taxon>
        <taxon>Clostridiaceae</taxon>
        <taxon>Clostridium</taxon>
    </lineage>
</organism>
<keyword evidence="2" id="KW-1185">Reference proteome</keyword>
<evidence type="ECO:0000313" key="2">
    <source>
        <dbReference type="Proteomes" id="UP000627166"/>
    </source>
</evidence>
<proteinExistence type="predicted"/>
<evidence type="ECO:0000313" key="1">
    <source>
        <dbReference type="EMBL" id="MBD8045829.1"/>
    </source>
</evidence>
<comment type="caution">
    <text evidence="1">The sequence shown here is derived from an EMBL/GenBank/DDBJ whole genome shotgun (WGS) entry which is preliminary data.</text>
</comment>
<dbReference type="RefSeq" id="WP_191738803.1">
    <property type="nucleotide sequence ID" value="NZ_JACSQB010000018.1"/>
</dbReference>
<accession>A0ABR8YNN6</accession>
<dbReference type="EMBL" id="JACSQB010000018">
    <property type="protein sequence ID" value="MBD8045829.1"/>
    <property type="molecule type" value="Genomic_DNA"/>
</dbReference>